<comment type="similarity">
    <text evidence="2 8">Belongs to the glycosyltransferase 92 family.</text>
</comment>
<evidence type="ECO:0000313" key="10">
    <source>
        <dbReference type="Proteomes" id="UP001279734"/>
    </source>
</evidence>
<evidence type="ECO:0000256" key="7">
    <source>
        <dbReference type="ARBA" id="ARBA00023136"/>
    </source>
</evidence>
<evidence type="ECO:0000256" key="2">
    <source>
        <dbReference type="ARBA" id="ARBA00007647"/>
    </source>
</evidence>
<dbReference type="InterPro" id="IPR008166">
    <property type="entry name" value="Glyco_transf_92"/>
</dbReference>
<organism evidence="9 10">
    <name type="scientific">Nepenthes gracilis</name>
    <name type="common">Slender pitcher plant</name>
    <dbReference type="NCBI Taxonomy" id="150966"/>
    <lineage>
        <taxon>Eukaryota</taxon>
        <taxon>Viridiplantae</taxon>
        <taxon>Streptophyta</taxon>
        <taxon>Embryophyta</taxon>
        <taxon>Tracheophyta</taxon>
        <taxon>Spermatophyta</taxon>
        <taxon>Magnoliopsida</taxon>
        <taxon>eudicotyledons</taxon>
        <taxon>Gunneridae</taxon>
        <taxon>Pentapetalae</taxon>
        <taxon>Caryophyllales</taxon>
        <taxon>Nepenthaceae</taxon>
        <taxon>Nepenthes</taxon>
    </lineage>
</organism>
<sequence length="617" mass="71305">MDTRKRKRILRPLLQLSLRAQYLSMRRLLLCLSFFLFLFFMSHHFRVEPVGSWPTRIVPSLSVLSSSASNSIQDLTGSRMLPELRVENTVLFPNSILVILRMDRNRRRRRLGKGMDCVYRRLFNNSDKSNWVEEMNYSHRDFARRPILSADEYDEFRWIVWCPSPPKNYLAAVALRWHHQSHVVDQNWAERGPTRTARSWDMVAYEAALEGENRDKIAVFVKGLNLRPDRESDPTKFSCRFECGNSEKSESFVLTSKAITAAQEVVICPLPSLVRMNLGKFEGFRVTIVMTSDVHGRRKLQQLVPSVAKIHEIKSSEKKGNRGEHKHELCACTMVWNQASTIKEWIIYHAWLGVQRWFIYDNNSNDDLKNVIAELDEGNYNVTRHVWPWIKSQEAGFSHCALRARAECSWVAFFDVDEFFYFPPPKHRGDGGGAAYPGQNSYARLVAKFSSSTVIAEIRTLCYSFGPSGLSSPPARGLTLGYTCRLQSPERHKSIVRPDAIDDTLLNAVHHFRLRKGFRYLNLPPGTALINHYKYQVWEVFKAKFYRRVSTYVADWRENQNEGSRDRAPGLGTEAIEPTDWRLKFCEVWDTGLRDFVLTNLADPSTGLLPWEIPSLQ</sequence>
<dbReference type="GO" id="GO:0005737">
    <property type="term" value="C:cytoplasm"/>
    <property type="evidence" value="ECO:0007669"/>
    <property type="project" value="TreeGrafter"/>
</dbReference>
<keyword evidence="6" id="KW-1133">Transmembrane helix</keyword>
<reference evidence="9" key="1">
    <citation type="submission" date="2023-05" db="EMBL/GenBank/DDBJ databases">
        <title>Nepenthes gracilis genome sequencing.</title>
        <authorList>
            <person name="Fukushima K."/>
        </authorList>
    </citation>
    <scope>NUCLEOTIDE SEQUENCE</scope>
    <source>
        <strain evidence="9">SING2019-196</strain>
    </source>
</reference>
<comment type="subcellular location">
    <subcellularLocation>
        <location evidence="1">Membrane</location>
        <topology evidence="1">Single-pass membrane protein</topology>
    </subcellularLocation>
</comment>
<dbReference type="GO" id="GO:0016020">
    <property type="term" value="C:membrane"/>
    <property type="evidence" value="ECO:0007669"/>
    <property type="project" value="UniProtKB-SubCell"/>
</dbReference>
<evidence type="ECO:0000256" key="1">
    <source>
        <dbReference type="ARBA" id="ARBA00004167"/>
    </source>
</evidence>
<comment type="caution">
    <text evidence="9">The sequence shown here is derived from an EMBL/GenBank/DDBJ whole genome shotgun (WGS) entry which is preliminary data.</text>
</comment>
<protein>
    <recommendedName>
        <fullName evidence="8">Glycosyltransferase family 92 protein</fullName>
        <ecNumber evidence="8">2.4.1.-</ecNumber>
    </recommendedName>
</protein>
<keyword evidence="5" id="KW-0812">Transmembrane</keyword>
<dbReference type="Pfam" id="PF01697">
    <property type="entry name" value="Glyco_transf_92"/>
    <property type="match status" value="1"/>
</dbReference>
<accession>A0AAD3SRY7</accession>
<evidence type="ECO:0000256" key="4">
    <source>
        <dbReference type="ARBA" id="ARBA00022679"/>
    </source>
</evidence>
<gene>
    <name evidence="9" type="ORF">Nepgr_017188</name>
</gene>
<evidence type="ECO:0000256" key="5">
    <source>
        <dbReference type="ARBA" id="ARBA00022692"/>
    </source>
</evidence>
<evidence type="ECO:0000313" key="9">
    <source>
        <dbReference type="EMBL" id="GMH15347.1"/>
    </source>
</evidence>
<evidence type="ECO:0000256" key="3">
    <source>
        <dbReference type="ARBA" id="ARBA00022676"/>
    </source>
</evidence>
<keyword evidence="3 8" id="KW-0328">Glycosyltransferase</keyword>
<name>A0AAD3SRY7_NEPGR</name>
<evidence type="ECO:0000256" key="8">
    <source>
        <dbReference type="RuleBase" id="RU366017"/>
    </source>
</evidence>
<keyword evidence="7" id="KW-0472">Membrane</keyword>
<dbReference type="Proteomes" id="UP001279734">
    <property type="component" value="Unassembled WGS sequence"/>
</dbReference>
<dbReference type="EC" id="2.4.1.-" evidence="8"/>
<dbReference type="EMBL" id="BSYO01000015">
    <property type="protein sequence ID" value="GMH15347.1"/>
    <property type="molecule type" value="Genomic_DNA"/>
</dbReference>
<dbReference type="PANTHER" id="PTHR21461">
    <property type="entry name" value="GLYCOSYLTRANSFERASE FAMILY 92 PROTEIN"/>
    <property type="match status" value="1"/>
</dbReference>
<keyword evidence="4 8" id="KW-0808">Transferase</keyword>
<evidence type="ECO:0000256" key="6">
    <source>
        <dbReference type="ARBA" id="ARBA00022989"/>
    </source>
</evidence>
<keyword evidence="10" id="KW-1185">Reference proteome</keyword>
<proteinExistence type="inferred from homology"/>
<dbReference type="GO" id="GO:0016757">
    <property type="term" value="F:glycosyltransferase activity"/>
    <property type="evidence" value="ECO:0007669"/>
    <property type="project" value="UniProtKB-UniRule"/>
</dbReference>
<dbReference type="InterPro" id="IPR029044">
    <property type="entry name" value="Nucleotide-diphossugar_trans"/>
</dbReference>
<dbReference type="SUPFAM" id="SSF53448">
    <property type="entry name" value="Nucleotide-diphospho-sugar transferases"/>
    <property type="match status" value="1"/>
</dbReference>
<dbReference type="PANTHER" id="PTHR21461:SF16">
    <property type="entry name" value="GLYCOSYLTRANSFERASE FAMILY 92 PROTEIN RCOM_0530710"/>
    <property type="match status" value="1"/>
</dbReference>
<dbReference type="AlphaFoldDB" id="A0AAD3SRY7"/>